<evidence type="ECO:0000256" key="3">
    <source>
        <dbReference type="ARBA" id="ARBA00022692"/>
    </source>
</evidence>
<gene>
    <name evidence="6" type="ORF">G6F64_014805</name>
</gene>
<dbReference type="InterPro" id="IPR036942">
    <property type="entry name" value="Beta-barrel_TonB_sf"/>
</dbReference>
<dbReference type="GO" id="GO:0015344">
    <property type="term" value="F:siderophore uptake transmembrane transporter activity"/>
    <property type="evidence" value="ECO:0007669"/>
    <property type="project" value="TreeGrafter"/>
</dbReference>
<keyword evidence="7" id="KW-1185">Reference proteome</keyword>
<dbReference type="PANTHER" id="PTHR32552:SF82">
    <property type="entry name" value="FCUA PROTEIN"/>
    <property type="match status" value="1"/>
</dbReference>
<keyword evidence="2" id="KW-0813">Transport</keyword>
<keyword evidence="3" id="KW-0812">Transmembrane</keyword>
<proteinExistence type="predicted"/>
<dbReference type="InterPro" id="IPR039426">
    <property type="entry name" value="TonB-dep_rcpt-like"/>
</dbReference>
<name>A0A9P6WSX0_RHIOR</name>
<reference evidence="6" key="1">
    <citation type="journal article" date="2020" name="Microb. Genom.">
        <title>Genetic diversity of clinical and environmental Mucorales isolates obtained from an investigation of mucormycosis cases among solid organ transplant recipients.</title>
        <authorList>
            <person name="Nguyen M.H."/>
            <person name="Kaul D."/>
            <person name="Muto C."/>
            <person name="Cheng S.J."/>
            <person name="Richter R.A."/>
            <person name="Bruno V.M."/>
            <person name="Liu G."/>
            <person name="Beyhan S."/>
            <person name="Sundermann A.J."/>
            <person name="Mounaud S."/>
            <person name="Pasculle A.W."/>
            <person name="Nierman W.C."/>
            <person name="Driscoll E."/>
            <person name="Cumbie R."/>
            <person name="Clancy C.J."/>
            <person name="Dupont C.L."/>
        </authorList>
    </citation>
    <scope>NUCLEOTIDE SEQUENCE</scope>
    <source>
        <strain evidence="6">GL11</strain>
    </source>
</reference>
<dbReference type="PROSITE" id="PS01156">
    <property type="entry name" value="TONB_DEPENDENT_REC_2"/>
    <property type="match status" value="1"/>
</dbReference>
<dbReference type="PANTHER" id="PTHR32552">
    <property type="entry name" value="FERRICHROME IRON RECEPTOR-RELATED"/>
    <property type="match status" value="1"/>
</dbReference>
<comment type="caution">
    <text evidence="6">The sequence shown here is derived from an EMBL/GenBank/DDBJ whole genome shotgun (WGS) entry which is preliminary data.</text>
</comment>
<evidence type="ECO:0000256" key="4">
    <source>
        <dbReference type="ARBA" id="ARBA00023136"/>
    </source>
</evidence>
<comment type="subcellular location">
    <subcellularLocation>
        <location evidence="1">Cell outer membrane</location>
        <topology evidence="1">Multi-pass membrane protein</topology>
    </subcellularLocation>
</comment>
<evidence type="ECO:0000256" key="2">
    <source>
        <dbReference type="ARBA" id="ARBA00022448"/>
    </source>
</evidence>
<dbReference type="Proteomes" id="UP000716291">
    <property type="component" value="Unassembled WGS sequence"/>
</dbReference>
<sequence>MMYTGREYVNQANTQSVPSWTTFDLGARYATKIQGKDGTFRANVVNVTNRAYWSGVASYGTVSQGVPRTLMLSASMDF</sequence>
<protein>
    <recommendedName>
        <fullName evidence="8">TonB-dependent receptor-like beta-barrel domain-containing protein</fullName>
    </recommendedName>
</protein>
<dbReference type="EMBL" id="JAANQT010009724">
    <property type="protein sequence ID" value="KAG1276369.1"/>
    <property type="molecule type" value="Genomic_DNA"/>
</dbReference>
<evidence type="ECO:0000256" key="1">
    <source>
        <dbReference type="ARBA" id="ARBA00004571"/>
    </source>
</evidence>
<dbReference type="InterPro" id="IPR010917">
    <property type="entry name" value="TonB_rcpt_CS"/>
</dbReference>
<dbReference type="SUPFAM" id="SSF56935">
    <property type="entry name" value="Porins"/>
    <property type="match status" value="1"/>
</dbReference>
<evidence type="ECO:0000256" key="5">
    <source>
        <dbReference type="ARBA" id="ARBA00023237"/>
    </source>
</evidence>
<evidence type="ECO:0000313" key="6">
    <source>
        <dbReference type="EMBL" id="KAG1276369.1"/>
    </source>
</evidence>
<dbReference type="AlphaFoldDB" id="A0A9P6WSX0"/>
<keyword evidence="4" id="KW-0472">Membrane</keyword>
<evidence type="ECO:0000313" key="7">
    <source>
        <dbReference type="Proteomes" id="UP000716291"/>
    </source>
</evidence>
<evidence type="ECO:0008006" key="8">
    <source>
        <dbReference type="Google" id="ProtNLM"/>
    </source>
</evidence>
<keyword evidence="5" id="KW-0998">Cell outer membrane</keyword>
<organism evidence="6 7">
    <name type="scientific">Rhizopus oryzae</name>
    <name type="common">Mucormycosis agent</name>
    <name type="synonym">Rhizopus arrhizus var. delemar</name>
    <dbReference type="NCBI Taxonomy" id="64495"/>
    <lineage>
        <taxon>Eukaryota</taxon>
        <taxon>Fungi</taxon>
        <taxon>Fungi incertae sedis</taxon>
        <taxon>Mucoromycota</taxon>
        <taxon>Mucoromycotina</taxon>
        <taxon>Mucoromycetes</taxon>
        <taxon>Mucorales</taxon>
        <taxon>Mucorineae</taxon>
        <taxon>Rhizopodaceae</taxon>
        <taxon>Rhizopus</taxon>
    </lineage>
</organism>
<dbReference type="PROSITE" id="PS52016">
    <property type="entry name" value="TONB_DEPENDENT_REC_3"/>
    <property type="match status" value="1"/>
</dbReference>
<accession>A0A9P6WSX0</accession>
<dbReference type="Gene3D" id="2.40.170.20">
    <property type="entry name" value="TonB-dependent receptor, beta-barrel domain"/>
    <property type="match status" value="1"/>
</dbReference>